<protein>
    <submittedName>
        <fullName evidence="1">Uncharacterized protein</fullName>
    </submittedName>
</protein>
<proteinExistence type="predicted"/>
<sequence>PPPPPRRPPGRLKLGPNFSAAPKSSKTVWFRFRTRFLQATASPVDFLHQNVVRLRLHPSVAQSLLRAVVHRLPSPVQTWFDSWFPEWNLSSQLIFKKYKEGWDEEFEAEKRAYARVRSLQGVLVPQCFGEFRYDKVRALLLSDIGGANLAEPEGSLLEVSELRRMLSQTVTPLAEFQVLQDDVKLDNFHVVGDTVMAVDLERLHEWPMPDKLIKSDIKWIVDFLGQRYEDNQYCYWEDGLIAVEK</sequence>
<reference evidence="1" key="2">
    <citation type="submission" date="2023-05" db="EMBL/GenBank/DDBJ databases">
        <authorList>
            <consortium name="Lawrence Berkeley National Laboratory"/>
            <person name="Steindorff A."/>
            <person name="Hensen N."/>
            <person name="Bonometti L."/>
            <person name="Westerberg I."/>
            <person name="Brannstrom I.O."/>
            <person name="Guillou S."/>
            <person name="Cros-Aarteil S."/>
            <person name="Calhoun S."/>
            <person name="Haridas S."/>
            <person name="Kuo A."/>
            <person name="Mondo S."/>
            <person name="Pangilinan J."/>
            <person name="Riley R."/>
            <person name="Labutti K."/>
            <person name="Andreopoulos B."/>
            <person name="Lipzen A."/>
            <person name="Chen C."/>
            <person name="Yanf M."/>
            <person name="Daum C."/>
            <person name="Ng V."/>
            <person name="Clum A."/>
            <person name="Ohm R."/>
            <person name="Martin F."/>
            <person name="Silar P."/>
            <person name="Natvig D."/>
            <person name="Lalanne C."/>
            <person name="Gautier V."/>
            <person name="Ament-Velasquez S.L."/>
            <person name="Kruys A."/>
            <person name="Hutchinson M.I."/>
            <person name="Powell A.J."/>
            <person name="Barry K."/>
            <person name="Miller A.N."/>
            <person name="Grigoriev I.V."/>
            <person name="Debuchy R."/>
            <person name="Gladieux P."/>
            <person name="Thoren M.H."/>
            <person name="Johannesson H."/>
        </authorList>
    </citation>
    <scope>NUCLEOTIDE SEQUENCE</scope>
    <source>
        <strain evidence="1">CBS 757.83</strain>
    </source>
</reference>
<dbReference type="AlphaFoldDB" id="A0AAN6Q5A5"/>
<gene>
    <name evidence="1" type="ORF">N658DRAFT_423642</name>
</gene>
<keyword evidence="2" id="KW-1185">Reference proteome</keyword>
<dbReference type="SUPFAM" id="SSF56112">
    <property type="entry name" value="Protein kinase-like (PK-like)"/>
    <property type="match status" value="1"/>
</dbReference>
<evidence type="ECO:0000313" key="1">
    <source>
        <dbReference type="EMBL" id="KAK4102499.1"/>
    </source>
</evidence>
<name>A0AAN6Q5A5_9PEZI</name>
<evidence type="ECO:0000313" key="2">
    <source>
        <dbReference type="Proteomes" id="UP001305647"/>
    </source>
</evidence>
<dbReference type="EMBL" id="MU863631">
    <property type="protein sequence ID" value="KAK4102499.1"/>
    <property type="molecule type" value="Genomic_DNA"/>
</dbReference>
<reference evidence="1" key="1">
    <citation type="journal article" date="2023" name="Mol. Phylogenet. Evol.">
        <title>Genome-scale phylogeny and comparative genomics of the fungal order Sordariales.</title>
        <authorList>
            <person name="Hensen N."/>
            <person name="Bonometti L."/>
            <person name="Westerberg I."/>
            <person name="Brannstrom I.O."/>
            <person name="Guillou S."/>
            <person name="Cros-Aarteil S."/>
            <person name="Calhoun S."/>
            <person name="Haridas S."/>
            <person name="Kuo A."/>
            <person name="Mondo S."/>
            <person name="Pangilinan J."/>
            <person name="Riley R."/>
            <person name="LaButti K."/>
            <person name="Andreopoulos B."/>
            <person name="Lipzen A."/>
            <person name="Chen C."/>
            <person name="Yan M."/>
            <person name="Daum C."/>
            <person name="Ng V."/>
            <person name="Clum A."/>
            <person name="Steindorff A."/>
            <person name="Ohm R.A."/>
            <person name="Martin F."/>
            <person name="Silar P."/>
            <person name="Natvig D.O."/>
            <person name="Lalanne C."/>
            <person name="Gautier V."/>
            <person name="Ament-Velasquez S.L."/>
            <person name="Kruys A."/>
            <person name="Hutchinson M.I."/>
            <person name="Powell A.J."/>
            <person name="Barry K."/>
            <person name="Miller A.N."/>
            <person name="Grigoriev I.V."/>
            <person name="Debuchy R."/>
            <person name="Gladieux P."/>
            <person name="Hiltunen Thoren M."/>
            <person name="Johannesson H."/>
        </authorList>
    </citation>
    <scope>NUCLEOTIDE SEQUENCE</scope>
    <source>
        <strain evidence="1">CBS 757.83</strain>
    </source>
</reference>
<dbReference type="Proteomes" id="UP001305647">
    <property type="component" value="Unassembled WGS sequence"/>
</dbReference>
<comment type="caution">
    <text evidence="1">The sequence shown here is derived from an EMBL/GenBank/DDBJ whole genome shotgun (WGS) entry which is preliminary data.</text>
</comment>
<accession>A0AAN6Q5A5</accession>
<organism evidence="1 2">
    <name type="scientific">Parathielavia hyrcaniae</name>
    <dbReference type="NCBI Taxonomy" id="113614"/>
    <lineage>
        <taxon>Eukaryota</taxon>
        <taxon>Fungi</taxon>
        <taxon>Dikarya</taxon>
        <taxon>Ascomycota</taxon>
        <taxon>Pezizomycotina</taxon>
        <taxon>Sordariomycetes</taxon>
        <taxon>Sordariomycetidae</taxon>
        <taxon>Sordariales</taxon>
        <taxon>Chaetomiaceae</taxon>
        <taxon>Parathielavia</taxon>
    </lineage>
</organism>
<dbReference type="InterPro" id="IPR011009">
    <property type="entry name" value="Kinase-like_dom_sf"/>
</dbReference>
<feature type="non-terminal residue" evidence="1">
    <location>
        <position position="1"/>
    </location>
</feature>